<dbReference type="OMA" id="NYVETDQ"/>
<gene>
    <name evidence="1" type="ORF">ADL17_01885</name>
</gene>
<dbReference type="RefSeq" id="WP_013731078.1">
    <property type="nucleotide sequence ID" value="NZ_LMWI01000001.1"/>
</dbReference>
<name>A0A9X0I6G0_9ACTN</name>
<evidence type="ECO:0000313" key="1">
    <source>
        <dbReference type="EMBL" id="KUJ47875.1"/>
    </source>
</evidence>
<reference evidence="1 2" key="1">
    <citation type="submission" date="2015-10" db="EMBL/GenBank/DDBJ databases">
        <authorList>
            <person name="Ju K.-S."/>
            <person name="Doroghazi J.R."/>
            <person name="Metcalf W.W."/>
        </authorList>
    </citation>
    <scope>NUCLEOTIDE SEQUENCE [LARGE SCALE GENOMIC DNA]</scope>
    <source>
        <strain evidence="1 2">NRRL B-24793</strain>
    </source>
</reference>
<protein>
    <recommendedName>
        <fullName evidence="3">Excreted virulence factor EspC, type VII ESX diderm</fullName>
    </recommendedName>
</protein>
<sequence length="100" mass="10339">MDLRTLASRLDDASATLTALSRSVTASDPAQGAFGADAPGRPGEIGRALLRQWTTATGDRAREAYAAAGHLAATADALRRAADQYADTDVAVSRRLAGEP</sequence>
<keyword evidence="2" id="KW-1185">Reference proteome</keyword>
<comment type="caution">
    <text evidence="1">The sequence shown here is derived from an EMBL/GenBank/DDBJ whole genome shotgun (WGS) entry which is preliminary data.</text>
</comment>
<accession>A0A9X0I6G0</accession>
<organism evidence="1 2">
    <name type="scientific">Micromonospora maris</name>
    <dbReference type="NCBI Taxonomy" id="1003110"/>
    <lineage>
        <taxon>Bacteria</taxon>
        <taxon>Bacillati</taxon>
        <taxon>Actinomycetota</taxon>
        <taxon>Actinomycetes</taxon>
        <taxon>Micromonosporales</taxon>
        <taxon>Micromonosporaceae</taxon>
        <taxon>Micromonospora</taxon>
    </lineage>
</organism>
<evidence type="ECO:0000313" key="2">
    <source>
        <dbReference type="Proteomes" id="UP000053246"/>
    </source>
</evidence>
<dbReference type="AlphaFoldDB" id="A0A9X0I6G0"/>
<evidence type="ECO:0008006" key="3">
    <source>
        <dbReference type="Google" id="ProtNLM"/>
    </source>
</evidence>
<proteinExistence type="predicted"/>
<dbReference type="EMBL" id="LMWI01000001">
    <property type="protein sequence ID" value="KUJ47875.1"/>
    <property type="molecule type" value="Genomic_DNA"/>
</dbReference>
<dbReference type="Proteomes" id="UP000053246">
    <property type="component" value="Unassembled WGS sequence"/>
</dbReference>